<proteinExistence type="predicted"/>
<reference evidence="1 3" key="1">
    <citation type="journal article" date="2012" name="J. Bacteriol.">
        <title>Draft genome sequence of the cyanide-utilizing bacterium Pseudomonas fluorescens strain NCIMB 11764.</title>
        <authorList>
            <person name="Vilo C.A."/>
            <person name="Benedik M.J."/>
            <person name="Kunz D.A."/>
            <person name="Dong Q."/>
        </authorList>
    </citation>
    <scope>NUCLEOTIDE SEQUENCE [LARGE SCALE GENOMIC DNA]</scope>
    <source>
        <strain evidence="1 3">NCIMB 11764</strain>
    </source>
</reference>
<dbReference type="Proteomes" id="UP000017175">
    <property type="component" value="Chromosome"/>
</dbReference>
<evidence type="ECO:0000313" key="3">
    <source>
        <dbReference type="Proteomes" id="UP000017175"/>
    </source>
</evidence>
<name>A0A0K1QVQ2_PSEFL</name>
<reference evidence="1" key="3">
    <citation type="submission" date="2015-02" db="EMBL/GenBank/DDBJ databases">
        <authorList>
            <person name="Torres C."/>
        </authorList>
    </citation>
    <scope>NUCLEOTIDE SEQUENCE</scope>
    <source>
        <strain evidence="1">NCIMB 11764</strain>
    </source>
</reference>
<sequence>MRTELGAGRTILQSFLAFSTIAIKPLVGSANTDSLRLSYLNRSQAFLKDSLNKKGSTGNG</sequence>
<gene>
    <name evidence="1" type="ORF">B723_26730</name>
    <name evidence="2" type="ORF">B723_27120</name>
</gene>
<evidence type="ECO:0000313" key="1">
    <source>
        <dbReference type="EMBL" id="AKV09798.1"/>
    </source>
</evidence>
<evidence type="ECO:0000313" key="2">
    <source>
        <dbReference type="EMBL" id="AKV09871.1"/>
    </source>
</evidence>
<dbReference type="EMBL" id="CP010945">
    <property type="protein sequence ID" value="AKV09871.1"/>
    <property type="molecule type" value="Genomic_DNA"/>
</dbReference>
<organism evidence="1 3">
    <name type="scientific">Pseudomonas fluorescens NCIMB 11764</name>
    <dbReference type="NCBI Taxonomy" id="1221522"/>
    <lineage>
        <taxon>Bacteria</taxon>
        <taxon>Pseudomonadati</taxon>
        <taxon>Pseudomonadota</taxon>
        <taxon>Gammaproteobacteria</taxon>
        <taxon>Pseudomonadales</taxon>
        <taxon>Pseudomonadaceae</taxon>
        <taxon>Pseudomonas</taxon>
    </lineage>
</organism>
<protein>
    <submittedName>
        <fullName evidence="1">Uncharacterized protein</fullName>
    </submittedName>
</protein>
<dbReference type="AlphaFoldDB" id="A0A0K1QVQ2"/>
<dbReference type="EMBL" id="CP010945">
    <property type="protein sequence ID" value="AKV09798.1"/>
    <property type="molecule type" value="Genomic_DNA"/>
</dbReference>
<reference evidence="1" key="2">
    <citation type="journal article" date="2015" name="Genome Announc.">
        <title>Complete Genome Sequence of a Cyanotroph, Pseudomonas fluorescens NCIMB 11764, Employing Single-Molecule Real-Time Technology.</title>
        <authorList>
            <person name="Jones L.B."/>
            <person name="Kunz D.A."/>
        </authorList>
    </citation>
    <scope>NUCLEOTIDE SEQUENCE</scope>
    <source>
        <strain evidence="1">NCIMB 11764</strain>
    </source>
</reference>
<accession>A0A0K1QVQ2</accession>